<dbReference type="InterPro" id="IPR005946">
    <property type="entry name" value="Rib-P_diPkinase"/>
</dbReference>
<dbReference type="GO" id="GO:0006164">
    <property type="term" value="P:purine nucleotide biosynthetic process"/>
    <property type="evidence" value="ECO:0007669"/>
    <property type="project" value="TreeGrafter"/>
</dbReference>
<dbReference type="SMART" id="SM01400">
    <property type="entry name" value="Pribosyltran_N"/>
    <property type="match status" value="1"/>
</dbReference>
<dbReference type="GO" id="GO:0016301">
    <property type="term" value="F:kinase activity"/>
    <property type="evidence" value="ECO:0007669"/>
    <property type="project" value="UniProtKB-KW"/>
</dbReference>
<dbReference type="GO" id="GO:0000287">
    <property type="term" value="F:magnesium ion binding"/>
    <property type="evidence" value="ECO:0007669"/>
    <property type="project" value="InterPro"/>
</dbReference>
<evidence type="ECO:0000256" key="4">
    <source>
        <dbReference type="ARBA" id="ARBA00022741"/>
    </source>
</evidence>
<evidence type="ECO:0000256" key="6">
    <source>
        <dbReference type="ARBA" id="ARBA00022840"/>
    </source>
</evidence>
<proteinExistence type="predicted"/>
<keyword evidence="4" id="KW-0547">Nucleotide-binding</keyword>
<dbReference type="NCBIfam" id="TIGR01251">
    <property type="entry name" value="ribP_PPkin"/>
    <property type="match status" value="1"/>
</dbReference>
<dbReference type="GO" id="GO:0005524">
    <property type="term" value="F:ATP binding"/>
    <property type="evidence" value="ECO:0007669"/>
    <property type="project" value="UniProtKB-KW"/>
</dbReference>
<dbReference type="STRING" id="639283.Snov_1191"/>
<organism evidence="9 10">
    <name type="scientific">Ancylobacter novellus (strain ATCC 8093 / DSM 506 / JCM 20403 / CCM 1077 / IAM 12100 / NBRC 12443 / NCIMB 10456)</name>
    <name type="common">Starkeya novella</name>
    <dbReference type="NCBI Taxonomy" id="639283"/>
    <lineage>
        <taxon>Bacteria</taxon>
        <taxon>Pseudomonadati</taxon>
        <taxon>Pseudomonadota</taxon>
        <taxon>Alphaproteobacteria</taxon>
        <taxon>Hyphomicrobiales</taxon>
        <taxon>Xanthobacteraceae</taxon>
        <taxon>Ancylobacter</taxon>
    </lineage>
</organism>
<evidence type="ECO:0000256" key="1">
    <source>
        <dbReference type="ARBA" id="ARBA00013247"/>
    </source>
</evidence>
<dbReference type="HOGENOM" id="CLU_033546_2_0_5"/>
<keyword evidence="6" id="KW-0067">ATP-binding</keyword>
<dbReference type="Proteomes" id="UP000006633">
    <property type="component" value="Chromosome"/>
</dbReference>
<dbReference type="PANTHER" id="PTHR10210">
    <property type="entry name" value="RIBOSE-PHOSPHATE DIPHOSPHOKINASE FAMILY MEMBER"/>
    <property type="match status" value="1"/>
</dbReference>
<evidence type="ECO:0000256" key="3">
    <source>
        <dbReference type="ARBA" id="ARBA00022727"/>
    </source>
</evidence>
<dbReference type="AlphaFoldDB" id="D7A7R2"/>
<evidence type="ECO:0000259" key="8">
    <source>
        <dbReference type="Pfam" id="PF13793"/>
    </source>
</evidence>
<dbReference type="InterPro" id="IPR029057">
    <property type="entry name" value="PRTase-like"/>
</dbReference>
<dbReference type="GO" id="GO:0005737">
    <property type="term" value="C:cytoplasm"/>
    <property type="evidence" value="ECO:0007669"/>
    <property type="project" value="TreeGrafter"/>
</dbReference>
<dbReference type="CDD" id="cd06223">
    <property type="entry name" value="PRTases_typeI"/>
    <property type="match status" value="1"/>
</dbReference>
<comment type="catalytic activity">
    <reaction evidence="7">
        <text>D-ribose 5-phosphate + ATP = 5-phospho-alpha-D-ribose 1-diphosphate + AMP + H(+)</text>
        <dbReference type="Rhea" id="RHEA:15609"/>
        <dbReference type="ChEBI" id="CHEBI:15378"/>
        <dbReference type="ChEBI" id="CHEBI:30616"/>
        <dbReference type="ChEBI" id="CHEBI:58017"/>
        <dbReference type="ChEBI" id="CHEBI:78346"/>
        <dbReference type="ChEBI" id="CHEBI:456215"/>
        <dbReference type="EC" id="2.7.6.1"/>
    </reaction>
</comment>
<dbReference type="EC" id="2.7.6.1" evidence="1"/>
<dbReference type="RefSeq" id="WP_013166015.1">
    <property type="nucleotide sequence ID" value="NC_014217.1"/>
</dbReference>
<dbReference type="InterPro" id="IPR000836">
    <property type="entry name" value="PRTase_dom"/>
</dbReference>
<evidence type="ECO:0000313" key="10">
    <source>
        <dbReference type="Proteomes" id="UP000006633"/>
    </source>
</evidence>
<dbReference type="EMBL" id="CP002026">
    <property type="protein sequence ID" value="ADH88510.1"/>
    <property type="molecule type" value="Genomic_DNA"/>
</dbReference>
<dbReference type="Pfam" id="PF14572">
    <property type="entry name" value="Pribosyl_synth"/>
    <property type="match status" value="1"/>
</dbReference>
<dbReference type="PANTHER" id="PTHR10210:SF32">
    <property type="entry name" value="RIBOSE-PHOSPHATE PYROPHOSPHOKINASE 2"/>
    <property type="match status" value="1"/>
</dbReference>
<sequence>MQHASDALHRPADRTAKLRLFALAGSDALGQAVADRLGIGLAAHEEREFEDGEHKARPLACVADADVYVLHGLHGGPLASANDKLCRLLFFLAAVRDAGAARVTAVVPYLCYARKDRRTKPNDPVTTRYVAALFEAMGTDAVVALEVHNESAFENAFRCRAVALSAAPLLVERLRPLIGDEPLCVVSPDLGGGKRADLFRQVLEAAIGRPVGKAFAEKHRSAGVVSGDLFVGEVRDATCIVVDDLISTGGTLVRAARAALDGGGRRVIACVAHGLFMEGAAEALADPAIERIIATDSVPPFRLPTGTVREKLDLVGAAPLLAETIRRLHVGAPLTDLMVF</sequence>
<dbReference type="GO" id="GO:0002189">
    <property type="term" value="C:ribose phosphate diphosphokinase complex"/>
    <property type="evidence" value="ECO:0007669"/>
    <property type="project" value="TreeGrafter"/>
</dbReference>
<feature type="domain" description="Ribose-phosphate pyrophosphokinase N-terminal" evidence="8">
    <location>
        <begin position="19"/>
        <end position="138"/>
    </location>
</feature>
<dbReference type="InterPro" id="IPR029099">
    <property type="entry name" value="Pribosyltran_N"/>
</dbReference>
<keyword evidence="10" id="KW-1185">Reference proteome</keyword>
<accession>D7A7R2</accession>
<dbReference type="Pfam" id="PF13793">
    <property type="entry name" value="Pribosyltran_N"/>
    <property type="match status" value="1"/>
</dbReference>
<dbReference type="KEGG" id="sno:Snov_1191"/>
<evidence type="ECO:0000256" key="5">
    <source>
        <dbReference type="ARBA" id="ARBA00022777"/>
    </source>
</evidence>
<name>D7A7R2_ANCN5</name>
<dbReference type="SUPFAM" id="SSF53271">
    <property type="entry name" value="PRTase-like"/>
    <property type="match status" value="1"/>
</dbReference>
<keyword evidence="3" id="KW-0545">Nucleotide biosynthesis</keyword>
<dbReference type="GO" id="GO:0006015">
    <property type="term" value="P:5-phosphoribose 1-diphosphate biosynthetic process"/>
    <property type="evidence" value="ECO:0007669"/>
    <property type="project" value="TreeGrafter"/>
</dbReference>
<gene>
    <name evidence="9" type="ordered locus">Snov_1191</name>
</gene>
<dbReference type="OrthoDB" id="324294at2"/>
<dbReference type="GO" id="GO:0004749">
    <property type="term" value="F:ribose phosphate diphosphokinase activity"/>
    <property type="evidence" value="ECO:0007669"/>
    <property type="project" value="UniProtKB-EC"/>
</dbReference>
<dbReference type="Gene3D" id="3.40.50.2020">
    <property type="match status" value="2"/>
</dbReference>
<keyword evidence="2 9" id="KW-0808">Transferase</keyword>
<evidence type="ECO:0000256" key="2">
    <source>
        <dbReference type="ARBA" id="ARBA00022679"/>
    </source>
</evidence>
<keyword evidence="5" id="KW-0418">Kinase</keyword>
<evidence type="ECO:0000256" key="7">
    <source>
        <dbReference type="ARBA" id="ARBA00049535"/>
    </source>
</evidence>
<evidence type="ECO:0000313" key="9">
    <source>
        <dbReference type="EMBL" id="ADH88510.1"/>
    </source>
</evidence>
<reference evidence="9 10" key="1">
    <citation type="journal article" date="2012" name="Stand. Genomic Sci.">
        <title>Complete genome sequence of the facultatively chemolithoautotrophic and methylotrophic alpha Proteobacterium Starkeya novella type strain (ATCC 8093(T)).</title>
        <authorList>
            <person name="Kappler U."/>
            <person name="Davenport K."/>
            <person name="Beatson S."/>
            <person name="Lucas S."/>
            <person name="Lapidus A."/>
            <person name="Copeland A."/>
            <person name="Berry K.W."/>
            <person name="Glavina Del Rio T."/>
            <person name="Hammon N."/>
            <person name="Dalin E."/>
            <person name="Tice H."/>
            <person name="Pitluck S."/>
            <person name="Richardson P."/>
            <person name="Bruce D."/>
            <person name="Goodwin L.A."/>
            <person name="Han C."/>
            <person name="Tapia R."/>
            <person name="Detter J.C."/>
            <person name="Chang Y.J."/>
            <person name="Jeffries C.D."/>
            <person name="Land M."/>
            <person name="Hauser L."/>
            <person name="Kyrpides N.C."/>
            <person name="Goker M."/>
            <person name="Ivanova N."/>
            <person name="Klenk H.P."/>
            <person name="Woyke T."/>
        </authorList>
    </citation>
    <scope>NUCLEOTIDE SEQUENCE [LARGE SCALE GENOMIC DNA]</scope>
    <source>
        <strain evidence="10">ATCC 8093 / DSM 506 / JCM 20403 / CCM 1077 / IAM 12100 / NBRC 12443 / NCIMB 10456</strain>
    </source>
</reference>
<protein>
    <recommendedName>
        <fullName evidence="1">ribose-phosphate diphosphokinase</fullName>
        <ecNumber evidence="1">2.7.6.1</ecNumber>
    </recommendedName>
</protein>
<dbReference type="eggNOG" id="COG0462">
    <property type="taxonomic scope" value="Bacteria"/>
</dbReference>